<evidence type="ECO:0000256" key="2">
    <source>
        <dbReference type="ARBA" id="ARBA00022553"/>
    </source>
</evidence>
<dbReference type="Pfam" id="PF03116">
    <property type="entry name" value="NQR2_RnfD_RnfE"/>
    <property type="match status" value="1"/>
</dbReference>
<proteinExistence type="predicted"/>
<dbReference type="RefSeq" id="WP_206903303.1">
    <property type="nucleotide sequence ID" value="NZ_JAFLVT010000008.1"/>
</dbReference>
<evidence type="ECO:0000256" key="3">
    <source>
        <dbReference type="ARBA" id="ARBA00022630"/>
    </source>
</evidence>
<sequence>MPTNKISLKMADSPHLHGDTTTREIMKWVLITLLPIVLTAGYFFGWRIYLLFLIAIVTAQLCEIIWFKFLKKDLTWDLSAIVTAVLLTMNLPPSAPWYFPVIGAVFAIIVVKEFFGGLGYNFLNPALGGRALLVGLFFQDMFKISWPNPPFANFSPDVLTKATPLAQMKTETLSPAQLWQNFLGVTGGRIGETSSLLILVAGLVLWRKKIIQLHIPLIILITVAIGAWLFAGDGSLALWQTVTGHLFGGGLLLGAIFMATDYASSPALKFGECLYAFGIGCLIIVFRFWGATSEGVSYAILTMNCATPLIDRLLRRRVLGEQTGLPFGLKLRR</sequence>
<feature type="transmembrane region" description="Helical" evidence="10">
    <location>
        <begin position="237"/>
        <end position="258"/>
    </location>
</feature>
<evidence type="ECO:0000256" key="8">
    <source>
        <dbReference type="ARBA" id="ARBA00022989"/>
    </source>
</evidence>
<reference evidence="11 12" key="1">
    <citation type="submission" date="2021-03" db="EMBL/GenBank/DDBJ databases">
        <title>Enterococcal diversity collection.</title>
        <authorList>
            <person name="Gilmore M.S."/>
            <person name="Schwartzman J."/>
            <person name="Van Tyne D."/>
            <person name="Martin M."/>
            <person name="Earl A.M."/>
            <person name="Manson A.L."/>
            <person name="Straub T."/>
            <person name="Salamzade R."/>
            <person name="Saavedra J."/>
            <person name="Lebreton F."/>
            <person name="Prichula J."/>
            <person name="Schaufler K."/>
            <person name="Gaca A."/>
            <person name="Sgardioli B."/>
            <person name="Wagenaar J."/>
            <person name="Strong T."/>
        </authorList>
    </citation>
    <scope>NUCLEOTIDE SEQUENCE [LARGE SCALE GENOMIC DNA]</scope>
    <source>
        <strain evidence="11 12">MJM12</strain>
    </source>
</reference>
<feature type="transmembrane region" description="Helical" evidence="10">
    <location>
        <begin position="25"/>
        <end position="43"/>
    </location>
</feature>
<feature type="transmembrane region" description="Helical" evidence="10">
    <location>
        <begin position="97"/>
        <end position="115"/>
    </location>
</feature>
<dbReference type="PANTHER" id="PTHR30578:SF0">
    <property type="entry name" value="ION-TRANSLOCATING OXIDOREDUCTASE COMPLEX SUBUNIT D"/>
    <property type="match status" value="1"/>
</dbReference>
<keyword evidence="5 10" id="KW-0812">Transmembrane</keyword>
<gene>
    <name evidence="11" type="ORF">JZO76_06270</name>
</gene>
<protein>
    <submittedName>
        <fullName evidence="11">RnfABCDGE type electron transport complex subunit D</fullName>
    </submittedName>
</protein>
<feature type="transmembrane region" description="Helical" evidence="10">
    <location>
        <begin position="74"/>
        <end position="91"/>
    </location>
</feature>
<keyword evidence="3" id="KW-0285">Flavoprotein</keyword>
<evidence type="ECO:0000256" key="10">
    <source>
        <dbReference type="SAM" id="Phobius"/>
    </source>
</evidence>
<evidence type="ECO:0000256" key="7">
    <source>
        <dbReference type="ARBA" id="ARBA00022982"/>
    </source>
</evidence>
<organism evidence="11 12">
    <name type="scientific">Candidatus Enterococcus myersii</name>
    <dbReference type="NCBI Taxonomy" id="2815322"/>
    <lineage>
        <taxon>Bacteria</taxon>
        <taxon>Bacillati</taxon>
        <taxon>Bacillota</taxon>
        <taxon>Bacilli</taxon>
        <taxon>Lactobacillales</taxon>
        <taxon>Enterococcaceae</taxon>
        <taxon>Enterococcus</taxon>
    </lineage>
</organism>
<keyword evidence="9 10" id="KW-0472">Membrane</keyword>
<name>A0ABS3H6Q2_9ENTE</name>
<evidence type="ECO:0000256" key="6">
    <source>
        <dbReference type="ARBA" id="ARBA00022967"/>
    </source>
</evidence>
<dbReference type="NCBIfam" id="TIGR01946">
    <property type="entry name" value="rnfD"/>
    <property type="match status" value="1"/>
</dbReference>
<dbReference type="InterPro" id="IPR011303">
    <property type="entry name" value="RnfD_bac"/>
</dbReference>
<keyword evidence="6" id="KW-1278">Translocase</keyword>
<accession>A0ABS3H6Q2</accession>
<keyword evidence="4" id="KW-0288">FMN</keyword>
<evidence type="ECO:0000256" key="4">
    <source>
        <dbReference type="ARBA" id="ARBA00022643"/>
    </source>
</evidence>
<evidence type="ECO:0000313" key="12">
    <source>
        <dbReference type="Proteomes" id="UP000664256"/>
    </source>
</evidence>
<keyword evidence="12" id="KW-1185">Reference proteome</keyword>
<evidence type="ECO:0000256" key="5">
    <source>
        <dbReference type="ARBA" id="ARBA00022692"/>
    </source>
</evidence>
<dbReference type="EMBL" id="JAFLVT010000008">
    <property type="protein sequence ID" value="MBO0449140.1"/>
    <property type="molecule type" value="Genomic_DNA"/>
</dbReference>
<feature type="transmembrane region" description="Helical" evidence="10">
    <location>
        <begin position="270"/>
        <end position="289"/>
    </location>
</feature>
<keyword evidence="2" id="KW-0597">Phosphoprotein</keyword>
<feature type="transmembrane region" description="Helical" evidence="10">
    <location>
        <begin position="213"/>
        <end position="231"/>
    </location>
</feature>
<evidence type="ECO:0000256" key="1">
    <source>
        <dbReference type="ARBA" id="ARBA00022448"/>
    </source>
</evidence>
<dbReference type="InterPro" id="IPR004338">
    <property type="entry name" value="NqrB/RnfD"/>
</dbReference>
<feature type="transmembrane region" description="Helical" evidence="10">
    <location>
        <begin position="49"/>
        <end position="67"/>
    </location>
</feature>
<dbReference type="PANTHER" id="PTHR30578">
    <property type="entry name" value="ELECTRON TRANSPORT COMPLEX PROTEIN RNFD"/>
    <property type="match status" value="1"/>
</dbReference>
<evidence type="ECO:0000256" key="9">
    <source>
        <dbReference type="ARBA" id="ARBA00023136"/>
    </source>
</evidence>
<dbReference type="Proteomes" id="UP000664256">
    <property type="component" value="Unassembled WGS sequence"/>
</dbReference>
<keyword evidence="1" id="KW-0813">Transport</keyword>
<evidence type="ECO:0000313" key="11">
    <source>
        <dbReference type="EMBL" id="MBO0449140.1"/>
    </source>
</evidence>
<keyword evidence="7" id="KW-0249">Electron transport</keyword>
<comment type="caution">
    <text evidence="11">The sequence shown here is derived from an EMBL/GenBank/DDBJ whole genome shotgun (WGS) entry which is preliminary data.</text>
</comment>
<keyword evidence="8 10" id="KW-1133">Transmembrane helix</keyword>